<comment type="caution">
    <text evidence="2">The sequence shown here is derived from an EMBL/GenBank/DDBJ whole genome shotgun (WGS) entry which is preliminary data.</text>
</comment>
<evidence type="ECO:0000313" key="2">
    <source>
        <dbReference type="EMBL" id="CAJ1395707.1"/>
    </source>
</evidence>
<dbReference type="EMBL" id="CAUJNA010003207">
    <property type="protein sequence ID" value="CAJ1395707.1"/>
    <property type="molecule type" value="Genomic_DNA"/>
</dbReference>
<sequence length="191" mass="20073">MAMEADDAGDDPLEFLQQKRREVALMTQAAAVAQEQACRVMELQRKTEALAAHLDGGSSEEPFAREADAGGMSSLSYEDKVRFGLIGETEAAPSASAAPEASAGPEASAAPEDPEPSPSWSSLSAADRLRFGLGEEEMRQAPSCPRVPAGPSSVLSPSLAKTLAQLEALGMSTSAASIADSERKLERLRLR</sequence>
<protein>
    <submittedName>
        <fullName evidence="2">Uncharacterized protein</fullName>
    </submittedName>
</protein>
<feature type="region of interest" description="Disordered" evidence="1">
    <location>
        <begin position="91"/>
        <end position="155"/>
    </location>
</feature>
<accession>A0AA36N648</accession>
<feature type="compositionally biased region" description="Low complexity" evidence="1">
    <location>
        <begin position="91"/>
        <end position="111"/>
    </location>
</feature>
<organism evidence="2 3">
    <name type="scientific">Effrenium voratum</name>
    <dbReference type="NCBI Taxonomy" id="2562239"/>
    <lineage>
        <taxon>Eukaryota</taxon>
        <taxon>Sar</taxon>
        <taxon>Alveolata</taxon>
        <taxon>Dinophyceae</taxon>
        <taxon>Suessiales</taxon>
        <taxon>Symbiodiniaceae</taxon>
        <taxon>Effrenium</taxon>
    </lineage>
</organism>
<evidence type="ECO:0000256" key="1">
    <source>
        <dbReference type="SAM" id="MobiDB-lite"/>
    </source>
</evidence>
<name>A0AA36N648_9DINO</name>
<dbReference type="AlphaFoldDB" id="A0AA36N648"/>
<keyword evidence="3" id="KW-1185">Reference proteome</keyword>
<reference evidence="2" key="1">
    <citation type="submission" date="2023-08" db="EMBL/GenBank/DDBJ databases">
        <authorList>
            <person name="Chen Y."/>
            <person name="Shah S."/>
            <person name="Dougan E. K."/>
            <person name="Thang M."/>
            <person name="Chan C."/>
        </authorList>
    </citation>
    <scope>NUCLEOTIDE SEQUENCE</scope>
</reference>
<dbReference type="Proteomes" id="UP001178507">
    <property type="component" value="Unassembled WGS sequence"/>
</dbReference>
<evidence type="ECO:0000313" key="3">
    <source>
        <dbReference type="Proteomes" id="UP001178507"/>
    </source>
</evidence>
<feature type="region of interest" description="Disordered" evidence="1">
    <location>
        <begin position="52"/>
        <end position="71"/>
    </location>
</feature>
<proteinExistence type="predicted"/>
<gene>
    <name evidence="2" type="ORF">EVOR1521_LOCUS20082</name>
</gene>